<feature type="non-terminal residue" evidence="18">
    <location>
        <position position="838"/>
    </location>
</feature>
<feature type="active site" description="4-aspartylphosphate intermediate" evidence="12">
    <location>
        <position position="554"/>
    </location>
</feature>
<evidence type="ECO:0000256" key="15">
    <source>
        <dbReference type="RuleBase" id="RU362033"/>
    </source>
</evidence>
<dbReference type="GO" id="GO:0005802">
    <property type="term" value="C:trans-Golgi network"/>
    <property type="evidence" value="ECO:0007669"/>
    <property type="project" value="TreeGrafter"/>
</dbReference>
<evidence type="ECO:0000313" key="18">
    <source>
        <dbReference type="EMBL" id="KAJ3046996.1"/>
    </source>
</evidence>
<evidence type="ECO:0000256" key="11">
    <source>
        <dbReference type="ARBA" id="ARBA00023136"/>
    </source>
</evidence>
<feature type="binding site" evidence="13">
    <location>
        <position position="829"/>
    </location>
    <ligand>
        <name>ATP</name>
        <dbReference type="ChEBI" id="CHEBI:30616"/>
    </ligand>
</feature>
<evidence type="ECO:0000256" key="8">
    <source>
        <dbReference type="ARBA" id="ARBA00022842"/>
    </source>
</evidence>
<evidence type="ECO:0000256" key="14">
    <source>
        <dbReference type="PIRSR" id="PIRSR606539-3"/>
    </source>
</evidence>
<reference evidence="18" key="1">
    <citation type="submission" date="2020-05" db="EMBL/GenBank/DDBJ databases">
        <title>Phylogenomic resolution of chytrid fungi.</title>
        <authorList>
            <person name="Stajich J.E."/>
            <person name="Amses K."/>
            <person name="Simmons R."/>
            <person name="Seto K."/>
            <person name="Myers J."/>
            <person name="Bonds A."/>
            <person name="Quandt C.A."/>
            <person name="Barry K."/>
            <person name="Liu P."/>
            <person name="Grigoriev I."/>
            <person name="Longcore J.E."/>
            <person name="James T.Y."/>
        </authorList>
    </citation>
    <scope>NUCLEOTIDE SEQUENCE</scope>
    <source>
        <strain evidence="18">JEL0318</strain>
    </source>
</reference>
<keyword evidence="19" id="KW-1185">Reference proteome</keyword>
<organism evidence="18 19">
    <name type="scientific">Rhizophlyctis rosea</name>
    <dbReference type="NCBI Taxonomy" id="64517"/>
    <lineage>
        <taxon>Eukaryota</taxon>
        <taxon>Fungi</taxon>
        <taxon>Fungi incertae sedis</taxon>
        <taxon>Chytridiomycota</taxon>
        <taxon>Chytridiomycota incertae sedis</taxon>
        <taxon>Chytridiomycetes</taxon>
        <taxon>Rhizophlyctidales</taxon>
        <taxon>Rhizophlyctidaceae</taxon>
        <taxon>Rhizophlyctis</taxon>
    </lineage>
</organism>
<dbReference type="InterPro" id="IPR036412">
    <property type="entry name" value="HAD-like_sf"/>
</dbReference>
<evidence type="ECO:0000256" key="3">
    <source>
        <dbReference type="ARBA" id="ARBA00022475"/>
    </source>
</evidence>
<evidence type="ECO:0000259" key="17">
    <source>
        <dbReference type="Pfam" id="PF16209"/>
    </source>
</evidence>
<feature type="binding site" evidence="13">
    <location>
        <position position="650"/>
    </location>
    <ligand>
        <name>ATP</name>
        <dbReference type="ChEBI" id="CHEBI:30616"/>
    </ligand>
</feature>
<dbReference type="GO" id="GO:0005524">
    <property type="term" value="F:ATP binding"/>
    <property type="evidence" value="ECO:0007669"/>
    <property type="project" value="UniProtKB-UniRule"/>
</dbReference>
<name>A0AAD5X2N2_9FUNG</name>
<evidence type="ECO:0000256" key="9">
    <source>
        <dbReference type="ARBA" id="ARBA00022967"/>
    </source>
</evidence>
<dbReference type="Proteomes" id="UP001212841">
    <property type="component" value="Unassembled WGS sequence"/>
</dbReference>
<evidence type="ECO:0000256" key="16">
    <source>
        <dbReference type="SAM" id="MobiDB-lite"/>
    </source>
</evidence>
<dbReference type="PANTHER" id="PTHR24092">
    <property type="entry name" value="PROBABLE PHOSPHOLIPID-TRANSPORTING ATPASE"/>
    <property type="match status" value="1"/>
</dbReference>
<dbReference type="Pfam" id="PF13246">
    <property type="entry name" value="Cation_ATPase"/>
    <property type="match status" value="1"/>
</dbReference>
<dbReference type="SUPFAM" id="SSF56784">
    <property type="entry name" value="HAD-like"/>
    <property type="match status" value="1"/>
</dbReference>
<dbReference type="InterPro" id="IPR023298">
    <property type="entry name" value="ATPase_P-typ_TM_dom_sf"/>
</dbReference>
<dbReference type="GO" id="GO:0032456">
    <property type="term" value="P:endocytic recycling"/>
    <property type="evidence" value="ECO:0007669"/>
    <property type="project" value="TreeGrafter"/>
</dbReference>
<dbReference type="EMBL" id="JADGJD010001048">
    <property type="protein sequence ID" value="KAJ3046996.1"/>
    <property type="molecule type" value="Genomic_DNA"/>
</dbReference>
<dbReference type="NCBIfam" id="TIGR01652">
    <property type="entry name" value="ATPase-Plipid"/>
    <property type="match status" value="1"/>
</dbReference>
<dbReference type="AlphaFoldDB" id="A0AAD5X2N2"/>
<comment type="caution">
    <text evidence="15">Lacks conserved residue(s) required for the propagation of feature annotation.</text>
</comment>
<feature type="binding site" evidence="14">
    <location>
        <position position="554"/>
    </location>
    <ligand>
        <name>Mg(2+)</name>
        <dbReference type="ChEBI" id="CHEBI:18420"/>
    </ligand>
</feature>
<evidence type="ECO:0000256" key="5">
    <source>
        <dbReference type="ARBA" id="ARBA00022723"/>
    </source>
</evidence>
<comment type="similarity">
    <text evidence="15">Belongs to the cation transport ATPase (P-type) (TC 3.A.3) family. Type IV subfamily.</text>
</comment>
<dbReference type="GO" id="GO:0000287">
    <property type="term" value="F:magnesium ion binding"/>
    <property type="evidence" value="ECO:0007669"/>
    <property type="project" value="UniProtKB-UniRule"/>
</dbReference>
<evidence type="ECO:0000256" key="10">
    <source>
        <dbReference type="ARBA" id="ARBA00022989"/>
    </source>
</evidence>
<dbReference type="SUPFAM" id="SSF81665">
    <property type="entry name" value="Calcium ATPase, transmembrane domain M"/>
    <property type="match status" value="1"/>
</dbReference>
<dbReference type="FunFam" id="3.40.1110.10:FF:000035">
    <property type="entry name" value="Phospholipid-transporting ATPase"/>
    <property type="match status" value="1"/>
</dbReference>
<feature type="binding site" evidence="13">
    <location>
        <position position="691"/>
    </location>
    <ligand>
        <name>ATP</name>
        <dbReference type="ChEBI" id="CHEBI:30616"/>
    </ligand>
</feature>
<feature type="binding site" evidence="13">
    <location>
        <position position="555"/>
    </location>
    <ligand>
        <name>ATP</name>
        <dbReference type="ChEBI" id="CHEBI:30616"/>
    </ligand>
</feature>
<feature type="binding site" evidence="13">
    <location>
        <position position="714"/>
    </location>
    <ligand>
        <name>ATP</name>
        <dbReference type="ChEBI" id="CHEBI:30616"/>
    </ligand>
</feature>
<dbReference type="SUPFAM" id="SSF81653">
    <property type="entry name" value="Calcium ATPase, transduction domain A"/>
    <property type="match status" value="1"/>
</dbReference>
<evidence type="ECO:0000256" key="2">
    <source>
        <dbReference type="ARBA" id="ARBA00004236"/>
    </source>
</evidence>
<feature type="compositionally biased region" description="Polar residues" evidence="16">
    <location>
        <begin position="74"/>
        <end position="86"/>
    </location>
</feature>
<dbReference type="PANTHER" id="PTHR24092:SF150">
    <property type="entry name" value="PHOSPHOLIPID-TRANSPORTING ATPASE"/>
    <property type="match status" value="1"/>
</dbReference>
<comment type="subcellular location">
    <subcellularLocation>
        <location evidence="2">Cell membrane</location>
    </subcellularLocation>
    <subcellularLocation>
        <location evidence="1 15">Membrane</location>
        <topology evidence="1 15">Multi-pass membrane protein</topology>
    </subcellularLocation>
</comment>
<evidence type="ECO:0000256" key="7">
    <source>
        <dbReference type="ARBA" id="ARBA00022840"/>
    </source>
</evidence>
<dbReference type="GO" id="GO:0045332">
    <property type="term" value="P:phospholipid translocation"/>
    <property type="evidence" value="ECO:0007669"/>
    <property type="project" value="TreeGrafter"/>
</dbReference>
<dbReference type="PROSITE" id="PS00154">
    <property type="entry name" value="ATPASE_E1_E2"/>
    <property type="match status" value="1"/>
</dbReference>
<feature type="binding site" evidence="13">
    <location>
        <position position="554"/>
    </location>
    <ligand>
        <name>ATP</name>
        <dbReference type="ChEBI" id="CHEBI:30616"/>
    </ligand>
</feature>
<comment type="cofactor">
    <cofactor evidence="14">
        <name>Mg(2+)</name>
        <dbReference type="ChEBI" id="CHEBI:18420"/>
    </cofactor>
</comment>
<dbReference type="InterPro" id="IPR006539">
    <property type="entry name" value="P-type_ATPase_IV"/>
</dbReference>
<keyword evidence="8 14" id="KW-0460">Magnesium</keyword>
<dbReference type="Gene3D" id="2.70.150.10">
    <property type="entry name" value="Calcium-transporting ATPase, cytoplasmic transduction domain A"/>
    <property type="match status" value="1"/>
</dbReference>
<evidence type="ECO:0000313" key="19">
    <source>
        <dbReference type="Proteomes" id="UP001212841"/>
    </source>
</evidence>
<feature type="region of interest" description="Disordered" evidence="16">
    <location>
        <begin position="133"/>
        <end position="156"/>
    </location>
</feature>
<protein>
    <recommendedName>
        <fullName evidence="15">Phospholipid-transporting ATPase</fullName>
        <ecNumber evidence="15">7.6.2.1</ecNumber>
    </recommendedName>
</protein>
<keyword evidence="11 15" id="KW-0472">Membrane</keyword>
<keyword evidence="5 14" id="KW-0479">Metal-binding</keyword>
<evidence type="ECO:0000256" key="13">
    <source>
        <dbReference type="PIRSR" id="PIRSR606539-2"/>
    </source>
</evidence>
<gene>
    <name evidence="18" type="ORF">HK097_000331</name>
</gene>
<dbReference type="GO" id="GO:0006892">
    <property type="term" value="P:post-Golgi vesicle-mediated transport"/>
    <property type="evidence" value="ECO:0007669"/>
    <property type="project" value="TreeGrafter"/>
</dbReference>
<dbReference type="PRINTS" id="PR00119">
    <property type="entry name" value="CATATPASE"/>
</dbReference>
<dbReference type="InterPro" id="IPR008250">
    <property type="entry name" value="ATPase_P-typ_transduc_dom_A_sf"/>
</dbReference>
<dbReference type="InterPro" id="IPR023299">
    <property type="entry name" value="ATPase_P-typ_cyto_dom_N"/>
</dbReference>
<keyword evidence="6 13" id="KW-0547">Nucleotide-binding</keyword>
<evidence type="ECO:0000256" key="1">
    <source>
        <dbReference type="ARBA" id="ARBA00004141"/>
    </source>
</evidence>
<keyword evidence="10 15" id="KW-1133">Transmembrane helix</keyword>
<feature type="domain" description="P-type ATPase N-terminal" evidence="17">
    <location>
        <begin position="179"/>
        <end position="245"/>
    </location>
</feature>
<feature type="binding site" evidence="13">
    <location>
        <position position="827"/>
    </location>
    <ligand>
        <name>ATP</name>
        <dbReference type="ChEBI" id="CHEBI:30616"/>
    </ligand>
</feature>
<feature type="binding site" evidence="13">
    <location>
        <position position="828"/>
    </location>
    <ligand>
        <name>ATP</name>
        <dbReference type="ChEBI" id="CHEBI:30616"/>
    </ligand>
</feature>
<dbReference type="SUPFAM" id="SSF81660">
    <property type="entry name" value="Metal cation-transporting ATPase, ATP-binding domain N"/>
    <property type="match status" value="1"/>
</dbReference>
<dbReference type="GO" id="GO:0005886">
    <property type="term" value="C:plasma membrane"/>
    <property type="evidence" value="ECO:0007669"/>
    <property type="project" value="UniProtKB-SubCell"/>
</dbReference>
<feature type="binding site" evidence="13">
    <location>
        <position position="747"/>
    </location>
    <ligand>
        <name>ATP</name>
        <dbReference type="ChEBI" id="CHEBI:30616"/>
    </ligand>
</feature>
<feature type="region of interest" description="Disordered" evidence="16">
    <location>
        <begin position="1"/>
        <end position="95"/>
    </location>
</feature>
<keyword evidence="7 13" id="KW-0067">ATP-binding</keyword>
<comment type="catalytic activity">
    <reaction evidence="15">
        <text>ATP + H2O + phospholipidSide 1 = ADP + phosphate + phospholipidSide 2.</text>
        <dbReference type="EC" id="7.6.2.1"/>
    </reaction>
</comment>
<feature type="binding site" evidence="14">
    <location>
        <position position="556"/>
    </location>
    <ligand>
        <name>Mg(2+)</name>
        <dbReference type="ChEBI" id="CHEBI:18420"/>
    </ligand>
</feature>
<keyword evidence="3" id="KW-1003">Cell membrane</keyword>
<evidence type="ECO:0000256" key="12">
    <source>
        <dbReference type="PIRSR" id="PIRSR606539-1"/>
    </source>
</evidence>
<dbReference type="Pfam" id="PF16209">
    <property type="entry name" value="PhoLip_ATPase_N"/>
    <property type="match status" value="1"/>
</dbReference>
<feature type="binding site" evidence="13">
    <location>
        <position position="556"/>
    </location>
    <ligand>
        <name>ATP</name>
        <dbReference type="ChEBI" id="CHEBI:30616"/>
    </ligand>
</feature>
<dbReference type="InterPro" id="IPR018303">
    <property type="entry name" value="ATPase_P-typ_P_site"/>
</dbReference>
<evidence type="ECO:0000256" key="6">
    <source>
        <dbReference type="ARBA" id="ARBA00022741"/>
    </source>
</evidence>
<proteinExistence type="inferred from homology"/>
<keyword evidence="9 15" id="KW-1278">Translocase</keyword>
<keyword evidence="4 15" id="KW-0812">Transmembrane</keyword>
<accession>A0AAD5X2N2</accession>
<dbReference type="FunFam" id="2.70.150.10:FF:000021">
    <property type="entry name" value="Phospholipid-transporting ATPase"/>
    <property type="match status" value="1"/>
</dbReference>
<comment type="caution">
    <text evidence="18">The sequence shown here is derived from an EMBL/GenBank/DDBJ whole genome shotgun (WGS) entry which is preliminary data.</text>
</comment>
<evidence type="ECO:0000256" key="4">
    <source>
        <dbReference type="ARBA" id="ARBA00022692"/>
    </source>
</evidence>
<feature type="transmembrane region" description="Helical" evidence="15">
    <location>
        <begin position="489"/>
        <end position="508"/>
    </location>
</feature>
<dbReference type="GO" id="GO:0140326">
    <property type="term" value="F:ATPase-coupled intramembrane lipid transporter activity"/>
    <property type="evidence" value="ECO:0007669"/>
    <property type="project" value="UniProtKB-EC"/>
</dbReference>
<feature type="transmembrane region" description="Helical" evidence="15">
    <location>
        <begin position="442"/>
        <end position="462"/>
    </location>
</feature>
<sequence>MLARIPLISGSNDCEKASLRSGNTTQSQQQQQPNTYRLSEEDEEYTAVGLNENEDHHLLLSNNSSRGEGRTLESSDSQDTLVQNPGKSRAGKGTSDTAYFYNLKSRGKGVEDLRSYDEEGELEISDYTAAPSRRKVTLYGPTDEDDSDEPKSRMSHPGTLKRVMTAIRGGQEEKPERTIYINAPHRNAEQKYLHNRISTAKYNVATFAPKFFYEQFSRYANLFFLFTGVIQLIDDLSPTSKYGTIFPLSVVLFLSAVKEIVEDRKRHAQDAETNSREVKVLDLPSRSFQLKKWRDVCVGDTVRIEGGEAFPADLILLSSSEPDALCYIETSNLDGETNLKIRQGRQETKDILTPEAVAGLEGTIKSEQPNNSLYTYEGTLSFGGQTIPLDPSQLLLRGAMLKNTRWVYAVVVFTGHESKLMRNATAAPIKTTKVERMVNTQIIFLFCILLCLSLICSIGYLTRQRTGMFELYILGQARENALTQFGKNILTYIILFNNLIPLSLIVTMEAVKFSLGGLINTDLDMYDEASDTPAVARTSSLVEELGQVDYVFSDKTGTLTQNIMEFRMAVIGGLAYSDHVPEDKKPRVDESGVEVGWHEFSRLMENKKSHATGPLIREFTTLLGVCHTVIPERDEENPEVITYQASSPDEAALVKGVQQLGVYFHTRRPKSVTINVDGVDKEYQILNVCEFNSTRKRMSCIVRDPEGQIKVYIKGADTVILERLAMHNPHKDSTVYYLEEYATEGLRTLCIAYRDVPEDEYQKWAKIYERASTTINNRQDELDKAAELIEKDLTLLGATAIEDKLQDGVPDTIATLMQAGIKVWVLTGDRQETAINIG</sequence>
<dbReference type="InterPro" id="IPR023214">
    <property type="entry name" value="HAD_sf"/>
</dbReference>
<dbReference type="InterPro" id="IPR032631">
    <property type="entry name" value="P-type_ATPase_N"/>
</dbReference>
<dbReference type="EC" id="7.6.2.1" evidence="15"/>
<dbReference type="Gene3D" id="3.40.50.1000">
    <property type="entry name" value="HAD superfamily/HAD-like"/>
    <property type="match status" value="1"/>
</dbReference>
<dbReference type="FunFam" id="3.40.50.1000:FF:000001">
    <property type="entry name" value="Phospholipid-transporting ATPase IC"/>
    <property type="match status" value="1"/>
</dbReference>
<dbReference type="Gene3D" id="3.40.1110.10">
    <property type="entry name" value="Calcium-transporting ATPase, cytoplasmic domain N"/>
    <property type="match status" value="1"/>
</dbReference>